<dbReference type="SUPFAM" id="SSF54001">
    <property type="entry name" value="Cysteine proteinases"/>
    <property type="match status" value="1"/>
</dbReference>
<keyword evidence="6" id="KW-0813">Transport</keyword>
<name>A0A8C0HZJ1_BALMU</name>
<dbReference type="GO" id="GO:0004197">
    <property type="term" value="F:cysteine-type endopeptidase activity"/>
    <property type="evidence" value="ECO:0007669"/>
    <property type="project" value="TreeGrafter"/>
</dbReference>
<dbReference type="GO" id="GO:0019786">
    <property type="term" value="F:protein-phosphatidylethanolamide deconjugating activity"/>
    <property type="evidence" value="ECO:0007669"/>
    <property type="project" value="InterPro"/>
</dbReference>
<evidence type="ECO:0000256" key="4">
    <source>
        <dbReference type="ARBA" id="ARBA00004514"/>
    </source>
</evidence>
<evidence type="ECO:0000256" key="20">
    <source>
        <dbReference type="SAM" id="MobiDB-lite"/>
    </source>
</evidence>
<evidence type="ECO:0000256" key="6">
    <source>
        <dbReference type="ARBA" id="ARBA00022448"/>
    </source>
</evidence>
<dbReference type="GO" id="GO:0035973">
    <property type="term" value="P:aggrephagy"/>
    <property type="evidence" value="ECO:0007669"/>
    <property type="project" value="TreeGrafter"/>
</dbReference>
<dbReference type="GO" id="GO:0031410">
    <property type="term" value="C:cytoplasmic vesicle"/>
    <property type="evidence" value="ECO:0007669"/>
    <property type="project" value="UniProtKB-KW"/>
</dbReference>
<dbReference type="GO" id="GO:0005776">
    <property type="term" value="C:autophagosome"/>
    <property type="evidence" value="ECO:0007669"/>
    <property type="project" value="UniProtKB-SubCell"/>
</dbReference>
<evidence type="ECO:0000256" key="5">
    <source>
        <dbReference type="ARBA" id="ARBA00010958"/>
    </source>
</evidence>
<dbReference type="GeneTree" id="ENSGT00530000063000"/>
<accession>A0A8C0HZJ1</accession>
<feature type="compositionally biased region" description="Gly residues" evidence="20">
    <location>
        <begin position="121"/>
        <end position="133"/>
    </location>
</feature>
<evidence type="ECO:0000256" key="15">
    <source>
        <dbReference type="ARBA" id="ARBA00023128"/>
    </source>
</evidence>
<protein>
    <recommendedName>
        <fullName evidence="19">Cysteine protease</fullName>
        <ecNumber evidence="19">3.4.22.-</ecNumber>
    </recommendedName>
</protein>
<dbReference type="GO" id="GO:0005829">
    <property type="term" value="C:cytosol"/>
    <property type="evidence" value="ECO:0007669"/>
    <property type="project" value="UniProtKB-SubCell"/>
</dbReference>
<evidence type="ECO:0000256" key="8">
    <source>
        <dbReference type="ARBA" id="ARBA00022670"/>
    </source>
</evidence>
<feature type="region of interest" description="Disordered" evidence="20">
    <location>
        <begin position="385"/>
        <end position="407"/>
    </location>
</feature>
<keyword evidence="7 19" id="KW-0963">Cytoplasm</keyword>
<feature type="compositionally biased region" description="Low complexity" evidence="20">
    <location>
        <begin position="134"/>
        <end position="145"/>
    </location>
</feature>
<dbReference type="InterPro" id="IPR046792">
    <property type="entry name" value="Peptidase_C54_cat"/>
</dbReference>
<dbReference type="InterPro" id="IPR046793">
    <property type="entry name" value="ATG4_LIR"/>
</dbReference>
<evidence type="ECO:0000256" key="19">
    <source>
        <dbReference type="RuleBase" id="RU363115"/>
    </source>
</evidence>
<evidence type="ECO:0000256" key="17">
    <source>
        <dbReference type="ARBA" id="ARBA00029289"/>
    </source>
</evidence>
<feature type="compositionally biased region" description="Low complexity" evidence="20">
    <location>
        <begin position="262"/>
        <end position="277"/>
    </location>
</feature>
<feature type="domain" description="Peptidase C54 catalytic" evidence="21">
    <location>
        <begin position="505"/>
        <end position="800"/>
    </location>
</feature>
<dbReference type="PANTHER" id="PTHR22624">
    <property type="entry name" value="CYSTEINE PROTEASE ATG4"/>
    <property type="match status" value="1"/>
</dbReference>
<feature type="compositionally biased region" description="Basic and acidic residues" evidence="20">
    <location>
        <begin position="42"/>
        <end position="61"/>
    </location>
</feature>
<dbReference type="Pfam" id="PF20166">
    <property type="entry name" value="ATG4_LIR"/>
    <property type="match status" value="1"/>
</dbReference>
<dbReference type="GO" id="GO:0034727">
    <property type="term" value="P:piecemeal microautophagy of the nucleus"/>
    <property type="evidence" value="ECO:0007669"/>
    <property type="project" value="TreeGrafter"/>
</dbReference>
<reference evidence="22" key="1">
    <citation type="submission" date="2023-09" db="UniProtKB">
        <authorList>
            <consortium name="Ensembl"/>
        </authorList>
    </citation>
    <scope>IDENTIFICATION</scope>
</reference>
<feature type="compositionally biased region" description="Basic and acidic residues" evidence="20">
    <location>
        <begin position="19"/>
        <end position="28"/>
    </location>
</feature>
<feature type="region of interest" description="Disordered" evidence="20">
    <location>
        <begin position="343"/>
        <end position="372"/>
    </location>
</feature>
<evidence type="ECO:0000256" key="9">
    <source>
        <dbReference type="ARBA" id="ARBA00022786"/>
    </source>
</evidence>
<dbReference type="AlphaFoldDB" id="A0A8C0HZJ1"/>
<keyword evidence="14 19" id="KW-0072">Autophagy</keyword>
<dbReference type="OMA" id="RDWRWTW"/>
<organism evidence="22">
    <name type="scientific">Balaenoptera musculus</name>
    <name type="common">Blue whale</name>
    <dbReference type="NCBI Taxonomy" id="9771"/>
    <lineage>
        <taxon>Eukaryota</taxon>
        <taxon>Metazoa</taxon>
        <taxon>Chordata</taxon>
        <taxon>Craniata</taxon>
        <taxon>Vertebrata</taxon>
        <taxon>Euteleostomi</taxon>
        <taxon>Mammalia</taxon>
        <taxon>Eutheria</taxon>
        <taxon>Laurasiatheria</taxon>
        <taxon>Artiodactyla</taxon>
        <taxon>Whippomorpha</taxon>
        <taxon>Cetacea</taxon>
        <taxon>Mysticeti</taxon>
        <taxon>Balaenopteridae</taxon>
        <taxon>Balaenoptera</taxon>
    </lineage>
</organism>
<sequence length="858" mass="93714">MLPGTSRDSPPRGRATFPEADREAPSRTQRLERVLIHEAHLLGHISDRRDQDGLPRDEKSRKVTANARRQPTEGSAFPEHSVSGDWRRQPEPMGRRVATGWWRGCRGRGVGAGRPPSGHGARTGGRGSRGSSGHGWKPPAAVARGARPRDAGRAKVTQRRADSLAGPARGPRPERPRVRPGRAASVSPRGRAGPSRAGRGRGPRAARAAGRRRRAGPGYLWKETARFSPLPCRLEQFAAAQQITISGLGPPRRRQAPALVSPRRAPGGTAPRGGRAATRLRDVGASPAAPAVRQDGGARPPAARPPGPALGAPWIPGTWRGAAHGSRRLGWAGVPRTGSALWRHGARGASVRQDGRADGPEGTTGSRSRPGALLPARACFSCPGGSLVGSPEARRRPPWSRARGPGPPRWVRRTPRWRRRTSVAYFRPRPRPRPFGPDWPRRRPVASLCGTVGATPRSVGGSGGKMDAATLTYDTLRFAEFEDFPETSEPLWILGRKYSIFTEKDEILADVASRLWFTYRKNFPAIGGTGPTSDTGWGCMLRCGQMIFAQALVCRHLGRDWRWTWRARQPDSYFSVLRAFLDRKDSCYSIHQIAQMGVGEGKSIGQWYGPNTVAQVLKKLAVFDTWSALAVHVAMDNTVVMEDIRRLCRSSLPCAGAAAFPADSDRHCNGFPAGAEVSSRPSPWRPLVLLIPLRLGLTDINAAYAETLKHCFMMPQSLGVIGGKPNSARYFIGYVGEELIYLDPHTTQPALQAAEHCPIPDESFHCQHPPSRMSIAELDPSIAVGFFCGTEDDFNDWCQQVRKLSLLGGALPMFELVERQPSHLACPDVLNLSLDSSDVERLERFFDSEDEDFEILSL</sequence>
<dbReference type="PANTHER" id="PTHR22624:SF39">
    <property type="entry name" value="CYSTEINE PROTEASE ATG4B"/>
    <property type="match status" value="1"/>
</dbReference>
<keyword evidence="15" id="KW-0496">Mitochondrion</keyword>
<evidence type="ECO:0000259" key="21">
    <source>
        <dbReference type="Pfam" id="PF03416"/>
    </source>
</evidence>
<dbReference type="Pfam" id="PF03416">
    <property type="entry name" value="Peptidase_C54"/>
    <property type="match status" value="1"/>
</dbReference>
<feature type="compositionally biased region" description="Basic and acidic residues" evidence="20">
    <location>
        <begin position="85"/>
        <end position="94"/>
    </location>
</feature>
<evidence type="ECO:0000256" key="10">
    <source>
        <dbReference type="ARBA" id="ARBA00022801"/>
    </source>
</evidence>
<keyword evidence="16" id="KW-0968">Cytoplasmic vesicle</keyword>
<evidence type="ECO:0000313" key="22">
    <source>
        <dbReference type="Ensembl" id="ENSBMSP00010014130.1"/>
    </source>
</evidence>
<dbReference type="GO" id="GO:0015031">
    <property type="term" value="P:protein transport"/>
    <property type="evidence" value="ECO:0007669"/>
    <property type="project" value="UniProtKB-KW"/>
</dbReference>
<feature type="region of interest" description="Disordered" evidence="20">
    <location>
        <begin position="1"/>
        <end position="28"/>
    </location>
</feature>
<dbReference type="Ensembl" id="ENSBMST00010015666.1">
    <property type="protein sequence ID" value="ENSBMSP00010014130.1"/>
    <property type="gene ID" value="ENSBMSG00010010330.1"/>
</dbReference>
<dbReference type="GO" id="GO:0005739">
    <property type="term" value="C:mitochondrion"/>
    <property type="evidence" value="ECO:0007669"/>
    <property type="project" value="UniProtKB-SubCell"/>
</dbReference>
<dbReference type="GO" id="GO:0000423">
    <property type="term" value="P:mitophagy"/>
    <property type="evidence" value="ECO:0007669"/>
    <property type="project" value="TreeGrafter"/>
</dbReference>
<dbReference type="GO" id="GO:0005783">
    <property type="term" value="C:endoplasmic reticulum"/>
    <property type="evidence" value="ECO:0007669"/>
    <property type="project" value="UniProtKB-SubCell"/>
</dbReference>
<evidence type="ECO:0000256" key="12">
    <source>
        <dbReference type="ARBA" id="ARBA00022824"/>
    </source>
</evidence>
<comment type="catalytic activity">
    <reaction evidence="17">
        <text>[protein]-C-terminal L-amino acid-glycyl-phosphatidylserine + H2O = [protein]-C-terminal L-amino acid-glycine + a 1,2-diacyl-sn-glycero-3-phospho-L-serine</text>
        <dbReference type="Rhea" id="RHEA:67576"/>
        <dbReference type="Rhea" id="RHEA-COMP:17324"/>
        <dbReference type="Rhea" id="RHEA-COMP:17326"/>
        <dbReference type="ChEBI" id="CHEBI:15377"/>
        <dbReference type="ChEBI" id="CHEBI:57262"/>
        <dbReference type="ChEBI" id="CHEBI:172940"/>
        <dbReference type="ChEBI" id="CHEBI:172942"/>
    </reaction>
    <physiologicalReaction direction="left-to-right" evidence="17">
        <dbReference type="Rhea" id="RHEA:67577"/>
    </physiologicalReaction>
</comment>
<keyword evidence="12" id="KW-0256">Endoplasmic reticulum</keyword>
<evidence type="ECO:0000256" key="7">
    <source>
        <dbReference type="ARBA" id="ARBA00022490"/>
    </source>
</evidence>
<keyword evidence="13 19" id="KW-0653">Protein transport</keyword>
<comment type="similarity">
    <text evidence="5 19">Belongs to the peptidase C54 family.</text>
</comment>
<comment type="subcellular location">
    <subcellularLocation>
        <location evidence="4">Cytoplasm</location>
        <location evidence="4">Cytosol</location>
    </subcellularLocation>
    <subcellularLocation>
        <location evidence="3">Cytoplasmic vesicle</location>
        <location evidence="3">Autophagosome</location>
    </subcellularLocation>
    <subcellularLocation>
        <location evidence="2">Endoplasmic reticulum</location>
    </subcellularLocation>
    <subcellularLocation>
        <location evidence="1">Mitochondrion</location>
    </subcellularLocation>
</comment>
<keyword evidence="9" id="KW-0833">Ubl conjugation pathway</keyword>
<feature type="region of interest" description="Disordered" evidence="20">
    <location>
        <begin position="42"/>
        <end position="214"/>
    </location>
</feature>
<evidence type="ECO:0000256" key="11">
    <source>
        <dbReference type="ARBA" id="ARBA00022807"/>
    </source>
</evidence>
<comment type="catalytic activity">
    <reaction evidence="18">
        <text>[protein]-C-terminal L-amino acid-glycyl-phosphatidylethanolamide + H2O = [protein]-C-terminal L-amino acid-glycine + a 1,2-diacyl-sn-glycero-3-phosphoethanolamine</text>
        <dbReference type="Rhea" id="RHEA:67548"/>
        <dbReference type="Rhea" id="RHEA-COMP:17323"/>
        <dbReference type="Rhea" id="RHEA-COMP:17324"/>
        <dbReference type="ChEBI" id="CHEBI:15377"/>
        <dbReference type="ChEBI" id="CHEBI:64612"/>
        <dbReference type="ChEBI" id="CHEBI:172940"/>
        <dbReference type="ChEBI" id="CHEBI:172941"/>
    </reaction>
    <physiologicalReaction direction="left-to-right" evidence="18">
        <dbReference type="Rhea" id="RHEA:67549"/>
    </physiologicalReaction>
</comment>
<evidence type="ECO:0000256" key="1">
    <source>
        <dbReference type="ARBA" id="ARBA00004173"/>
    </source>
</evidence>
<evidence type="ECO:0000256" key="14">
    <source>
        <dbReference type="ARBA" id="ARBA00023006"/>
    </source>
</evidence>
<dbReference type="GO" id="GO:0016485">
    <property type="term" value="P:protein processing"/>
    <property type="evidence" value="ECO:0007669"/>
    <property type="project" value="TreeGrafter"/>
</dbReference>
<evidence type="ECO:0000256" key="16">
    <source>
        <dbReference type="ARBA" id="ARBA00023329"/>
    </source>
</evidence>
<keyword evidence="8 19" id="KW-0645">Protease</keyword>
<dbReference type="EC" id="3.4.22.-" evidence="19"/>
<comment type="function">
    <text evidence="19">Cysteine protease that plays a key role in autophagy by mediating both proteolytic activation and delipidation of ATG8 family proteins.</text>
</comment>
<proteinExistence type="inferred from homology"/>
<feature type="region of interest" description="Disordered" evidence="20">
    <location>
        <begin position="245"/>
        <end position="323"/>
    </location>
</feature>
<dbReference type="InterPro" id="IPR038765">
    <property type="entry name" value="Papain-like_cys_pep_sf"/>
</dbReference>
<evidence type="ECO:0000256" key="2">
    <source>
        <dbReference type="ARBA" id="ARBA00004240"/>
    </source>
</evidence>
<keyword evidence="10 19" id="KW-0378">Hydrolase</keyword>
<evidence type="ECO:0000256" key="18">
    <source>
        <dbReference type="ARBA" id="ARBA00029362"/>
    </source>
</evidence>
<dbReference type="GO" id="GO:0000045">
    <property type="term" value="P:autophagosome assembly"/>
    <property type="evidence" value="ECO:0007669"/>
    <property type="project" value="TreeGrafter"/>
</dbReference>
<feature type="compositionally biased region" description="Basic residues" evidence="20">
    <location>
        <begin position="198"/>
        <end position="214"/>
    </location>
</feature>
<evidence type="ECO:0000256" key="13">
    <source>
        <dbReference type="ARBA" id="ARBA00022927"/>
    </source>
</evidence>
<dbReference type="InterPro" id="IPR005078">
    <property type="entry name" value="Peptidase_C54"/>
</dbReference>
<feature type="compositionally biased region" description="Low complexity" evidence="20">
    <location>
        <begin position="181"/>
        <end position="197"/>
    </location>
</feature>
<keyword evidence="11" id="KW-0788">Thiol protease</keyword>
<evidence type="ECO:0000256" key="3">
    <source>
        <dbReference type="ARBA" id="ARBA00004419"/>
    </source>
</evidence>